<dbReference type="PANTHER" id="PTHR37299:SF1">
    <property type="entry name" value="STAGE 0 SPORULATION PROTEIN A HOMOLOG"/>
    <property type="match status" value="1"/>
</dbReference>
<dbReference type="Pfam" id="PF04397">
    <property type="entry name" value="LytTR"/>
    <property type="match status" value="1"/>
</dbReference>
<reference evidence="4 5" key="1">
    <citation type="journal article" date="2017" name="MBio">
        <title>Gut Symbiont Bacteroides fragilis Secretes a Eukaryotic-Like Ubiquitin Protein That Mediates Intraspecies Antagonism.</title>
        <authorList>
            <person name="Chatzidaki-Livanis M."/>
            <person name="Coyne M.J."/>
            <person name="Roelofs K.G."/>
            <person name="Gentyala R.R."/>
            <person name="Caldwell J.M."/>
            <person name="Comstock L.E."/>
        </authorList>
    </citation>
    <scope>NUCLEOTIDE SEQUENCE [LARGE SCALE GENOMIC DNA]</scope>
    <source>
        <strain evidence="4 5">12905</strain>
    </source>
</reference>
<evidence type="ECO:0000313" key="5">
    <source>
        <dbReference type="Proteomes" id="UP000231846"/>
    </source>
</evidence>
<name>A0A2M9VAP4_BACFG</name>
<dbReference type="PROSITE" id="PS50930">
    <property type="entry name" value="HTH_LYTTR"/>
    <property type="match status" value="1"/>
</dbReference>
<evidence type="ECO:0000259" key="2">
    <source>
        <dbReference type="PROSITE" id="PS50110"/>
    </source>
</evidence>
<dbReference type="SMART" id="SM00850">
    <property type="entry name" value="LytTR"/>
    <property type="match status" value="1"/>
</dbReference>
<feature type="modified residue" description="4-aspartylphosphate" evidence="1">
    <location>
        <position position="55"/>
    </location>
</feature>
<organism evidence="4 5">
    <name type="scientific">Bacteroides fragilis</name>
    <dbReference type="NCBI Taxonomy" id="817"/>
    <lineage>
        <taxon>Bacteria</taxon>
        <taxon>Pseudomonadati</taxon>
        <taxon>Bacteroidota</taxon>
        <taxon>Bacteroidia</taxon>
        <taxon>Bacteroidales</taxon>
        <taxon>Bacteroidaceae</taxon>
        <taxon>Bacteroides</taxon>
    </lineage>
</organism>
<dbReference type="InterPro" id="IPR007492">
    <property type="entry name" value="LytTR_DNA-bd_dom"/>
</dbReference>
<dbReference type="InterPro" id="IPR001789">
    <property type="entry name" value="Sig_transdc_resp-reg_receiver"/>
</dbReference>
<dbReference type="Gene3D" id="2.40.50.1020">
    <property type="entry name" value="LytTr DNA-binding domain"/>
    <property type="match status" value="1"/>
</dbReference>
<dbReference type="PANTHER" id="PTHR37299">
    <property type="entry name" value="TRANSCRIPTIONAL REGULATOR-RELATED"/>
    <property type="match status" value="1"/>
</dbReference>
<accession>A0A2M9VAP4</accession>
<dbReference type="InterPro" id="IPR046947">
    <property type="entry name" value="LytR-like"/>
</dbReference>
<gene>
    <name evidence="4" type="primary">lytR_2</name>
    <name evidence="4" type="ORF">CQW34_01057</name>
</gene>
<comment type="caution">
    <text evidence="4">The sequence shown here is derived from an EMBL/GenBank/DDBJ whole genome shotgun (WGS) entry which is preliminary data.</text>
</comment>
<evidence type="ECO:0000259" key="3">
    <source>
        <dbReference type="PROSITE" id="PS50930"/>
    </source>
</evidence>
<dbReference type="GO" id="GO:0000156">
    <property type="term" value="F:phosphorelay response regulator activity"/>
    <property type="evidence" value="ECO:0007669"/>
    <property type="project" value="InterPro"/>
</dbReference>
<dbReference type="Pfam" id="PF00072">
    <property type="entry name" value="Response_reg"/>
    <property type="match status" value="1"/>
</dbReference>
<dbReference type="RefSeq" id="WP_032567489.1">
    <property type="nucleotide sequence ID" value="NZ_JAQDLP010000012.1"/>
</dbReference>
<dbReference type="PROSITE" id="PS50110">
    <property type="entry name" value="RESPONSE_REGULATORY"/>
    <property type="match status" value="1"/>
</dbReference>
<proteinExistence type="predicted"/>
<dbReference type="Gene3D" id="3.40.50.2300">
    <property type="match status" value="1"/>
</dbReference>
<feature type="domain" description="HTH LytTR-type" evidence="3">
    <location>
        <begin position="143"/>
        <end position="250"/>
    </location>
</feature>
<dbReference type="SMART" id="SM00448">
    <property type="entry name" value="REC"/>
    <property type="match status" value="1"/>
</dbReference>
<sequence>MAKYIIIEDERLAYEEIRRMMQRLRPDYMLTGWATGVEQAVLQLASGGIDLMIVDIRLSDGLSFEIFERTAADIPVIFTTAYDEYALRAFKVNSIDYLLKPVEEQALETALCKFERNHLPRTATPELKRLEATYMTGIRKNRFLVRSGDTFRYVETSDIAFFYSEEKYVFLHLFSSRRYIVDYTLEQLEMMLDEASFFRVSRNCIANIRAIGKVSRYFGGRLKIFFSPECPHEVIVSRDRTERVLQWIDDIR</sequence>
<protein>
    <submittedName>
        <fullName evidence="4">Putative sensory transduction protein, LytR-like</fullName>
    </submittedName>
</protein>
<feature type="domain" description="Response regulatory" evidence="2">
    <location>
        <begin position="3"/>
        <end position="115"/>
    </location>
</feature>
<dbReference type="AlphaFoldDB" id="A0A2M9VAP4"/>
<dbReference type="InterPro" id="IPR011006">
    <property type="entry name" value="CheY-like_superfamily"/>
</dbReference>
<dbReference type="EMBL" id="PDCW01000005">
    <property type="protein sequence ID" value="PJY75727.1"/>
    <property type="molecule type" value="Genomic_DNA"/>
</dbReference>
<evidence type="ECO:0000256" key="1">
    <source>
        <dbReference type="PROSITE-ProRule" id="PRU00169"/>
    </source>
</evidence>
<keyword evidence="1" id="KW-0597">Phosphoprotein</keyword>
<dbReference type="SUPFAM" id="SSF52172">
    <property type="entry name" value="CheY-like"/>
    <property type="match status" value="1"/>
</dbReference>
<dbReference type="GO" id="GO:0003677">
    <property type="term" value="F:DNA binding"/>
    <property type="evidence" value="ECO:0007669"/>
    <property type="project" value="InterPro"/>
</dbReference>
<evidence type="ECO:0000313" key="4">
    <source>
        <dbReference type="EMBL" id="PJY75727.1"/>
    </source>
</evidence>
<dbReference type="Proteomes" id="UP000231846">
    <property type="component" value="Unassembled WGS sequence"/>
</dbReference>